<dbReference type="SUPFAM" id="SSF89733">
    <property type="entry name" value="L-sulfolactate dehydrogenase-like"/>
    <property type="match status" value="1"/>
</dbReference>
<proteinExistence type="inferred from homology"/>
<reference evidence="3" key="1">
    <citation type="journal article" date="2014" name="Front. Microbiol.">
        <title>High frequency of phylogenetically diverse reductive dehalogenase-homologous genes in deep subseafloor sedimentary metagenomes.</title>
        <authorList>
            <person name="Kawai M."/>
            <person name="Futagami T."/>
            <person name="Toyoda A."/>
            <person name="Takaki Y."/>
            <person name="Nishi S."/>
            <person name="Hori S."/>
            <person name="Arai W."/>
            <person name="Tsubouchi T."/>
            <person name="Morono Y."/>
            <person name="Uchiyama I."/>
            <person name="Ito T."/>
            <person name="Fujiyama A."/>
            <person name="Inagaki F."/>
            <person name="Takami H."/>
        </authorList>
    </citation>
    <scope>NUCLEOTIDE SEQUENCE</scope>
    <source>
        <strain evidence="3">Expedition CK06-06</strain>
    </source>
</reference>
<dbReference type="EMBL" id="BARS01001425">
    <property type="protein sequence ID" value="GAF71666.1"/>
    <property type="molecule type" value="Genomic_DNA"/>
</dbReference>
<dbReference type="InterPro" id="IPR043143">
    <property type="entry name" value="Mal/L-sulf/L-lact_DH-like_NADP"/>
</dbReference>
<comment type="caution">
    <text evidence="3">The sequence shown here is derived from an EMBL/GenBank/DDBJ whole genome shotgun (WGS) entry which is preliminary data.</text>
</comment>
<sequence length="118" mass="12729">MEGAIRPFDKGFKGAGLALMVQIIGGALVGGDFLNKSANDGNVVIAINPEAMTGMQKFIEETTKMTEAIKQAKKLEGVEEVMVPGERGDKIRSKILDSDEIEVEDNLLNSLKSFVESN</sequence>
<dbReference type="InterPro" id="IPR036111">
    <property type="entry name" value="Mal/L-sulfo/L-lacto_DH-like_sf"/>
</dbReference>
<name>X0S8Z3_9ZZZZ</name>
<organism evidence="3">
    <name type="scientific">marine sediment metagenome</name>
    <dbReference type="NCBI Taxonomy" id="412755"/>
    <lineage>
        <taxon>unclassified sequences</taxon>
        <taxon>metagenomes</taxon>
        <taxon>ecological metagenomes</taxon>
    </lineage>
</organism>
<dbReference type="InterPro" id="IPR043144">
    <property type="entry name" value="Mal/L-sulf/L-lact_DH-like_ah"/>
</dbReference>
<dbReference type="Gene3D" id="3.30.1370.60">
    <property type="entry name" value="Hypothetical oxidoreductase yiak, domain 2"/>
    <property type="match status" value="1"/>
</dbReference>
<keyword evidence="2" id="KW-0560">Oxidoreductase</keyword>
<accession>X0S8Z3</accession>
<evidence type="ECO:0000313" key="3">
    <source>
        <dbReference type="EMBL" id="GAF71666.1"/>
    </source>
</evidence>
<evidence type="ECO:0000256" key="1">
    <source>
        <dbReference type="ARBA" id="ARBA00006056"/>
    </source>
</evidence>
<gene>
    <name evidence="3" type="ORF">S01H1_02812</name>
</gene>
<dbReference type="GO" id="GO:0016491">
    <property type="term" value="F:oxidoreductase activity"/>
    <property type="evidence" value="ECO:0007669"/>
    <property type="project" value="UniProtKB-KW"/>
</dbReference>
<protein>
    <submittedName>
        <fullName evidence="3">Uncharacterized protein</fullName>
    </submittedName>
</protein>
<dbReference type="PANTHER" id="PTHR11091">
    <property type="entry name" value="OXIDOREDUCTASE-RELATED"/>
    <property type="match status" value="1"/>
</dbReference>
<dbReference type="Gene3D" id="1.10.1530.10">
    <property type="match status" value="1"/>
</dbReference>
<comment type="similarity">
    <text evidence="1">Belongs to the LDH2/MDH2 oxidoreductase family.</text>
</comment>
<dbReference type="AlphaFoldDB" id="X0S8Z3"/>
<dbReference type="PANTHER" id="PTHR11091:SF0">
    <property type="entry name" value="MALATE DEHYDROGENASE"/>
    <property type="match status" value="1"/>
</dbReference>
<dbReference type="InterPro" id="IPR003767">
    <property type="entry name" value="Malate/L-lactate_DH-like"/>
</dbReference>
<evidence type="ECO:0000256" key="2">
    <source>
        <dbReference type="ARBA" id="ARBA00023002"/>
    </source>
</evidence>
<dbReference type="Pfam" id="PF02615">
    <property type="entry name" value="Ldh_2"/>
    <property type="match status" value="1"/>
</dbReference>